<keyword evidence="2" id="KW-1185">Reference proteome</keyword>
<dbReference type="Proteomes" id="UP000823749">
    <property type="component" value="Chromosome 1"/>
</dbReference>
<evidence type="ECO:0000313" key="1">
    <source>
        <dbReference type="EMBL" id="KAG5565734.1"/>
    </source>
</evidence>
<sequence>MVRDDMEQGSKAIMQTSIRALPADEWHWASYLGGTSDSFWRRAEAFVPETEIPGEPLSLVPEVSHEEADLIPPSVLRF</sequence>
<organism evidence="1 2">
    <name type="scientific">Rhododendron griersonianum</name>
    <dbReference type="NCBI Taxonomy" id="479676"/>
    <lineage>
        <taxon>Eukaryota</taxon>
        <taxon>Viridiplantae</taxon>
        <taxon>Streptophyta</taxon>
        <taxon>Embryophyta</taxon>
        <taxon>Tracheophyta</taxon>
        <taxon>Spermatophyta</taxon>
        <taxon>Magnoliopsida</taxon>
        <taxon>eudicotyledons</taxon>
        <taxon>Gunneridae</taxon>
        <taxon>Pentapetalae</taxon>
        <taxon>asterids</taxon>
        <taxon>Ericales</taxon>
        <taxon>Ericaceae</taxon>
        <taxon>Ericoideae</taxon>
        <taxon>Rhodoreae</taxon>
        <taxon>Rhododendron</taxon>
    </lineage>
</organism>
<evidence type="ECO:0000313" key="2">
    <source>
        <dbReference type="Proteomes" id="UP000823749"/>
    </source>
</evidence>
<comment type="caution">
    <text evidence="1">The sequence shown here is derived from an EMBL/GenBank/DDBJ whole genome shotgun (WGS) entry which is preliminary data.</text>
</comment>
<reference evidence="1" key="1">
    <citation type="submission" date="2020-08" db="EMBL/GenBank/DDBJ databases">
        <title>Plant Genome Project.</title>
        <authorList>
            <person name="Zhang R.-G."/>
        </authorList>
    </citation>
    <scope>NUCLEOTIDE SEQUENCE</scope>
    <source>
        <strain evidence="1">WSP0</strain>
        <tissue evidence="1">Leaf</tissue>
    </source>
</reference>
<accession>A0AAV6LNX6</accession>
<dbReference type="AlphaFoldDB" id="A0AAV6LNX6"/>
<proteinExistence type="predicted"/>
<gene>
    <name evidence="1" type="ORF">RHGRI_001600</name>
</gene>
<protein>
    <submittedName>
        <fullName evidence="1">Uncharacterized protein</fullName>
    </submittedName>
</protein>
<name>A0AAV6LNX6_9ERIC</name>
<dbReference type="EMBL" id="JACTNZ010000001">
    <property type="protein sequence ID" value="KAG5565734.1"/>
    <property type="molecule type" value="Genomic_DNA"/>
</dbReference>